<evidence type="ECO:0000313" key="7">
    <source>
        <dbReference type="Proteomes" id="UP000295706"/>
    </source>
</evidence>
<dbReference type="InterPro" id="IPR036388">
    <property type="entry name" value="WH-like_DNA-bd_sf"/>
</dbReference>
<keyword evidence="3" id="KW-0804">Transcription</keyword>
<dbReference type="SMART" id="SM00346">
    <property type="entry name" value="HTH_ICLR"/>
    <property type="match status" value="1"/>
</dbReference>
<dbReference type="Gene3D" id="3.30.450.40">
    <property type="match status" value="1"/>
</dbReference>
<dbReference type="GO" id="GO:0045892">
    <property type="term" value="P:negative regulation of DNA-templated transcription"/>
    <property type="evidence" value="ECO:0007669"/>
    <property type="project" value="TreeGrafter"/>
</dbReference>
<keyword evidence="2" id="KW-0238">DNA-binding</keyword>
<protein>
    <submittedName>
        <fullName evidence="6">IclR family transcriptional regulator</fullName>
    </submittedName>
</protein>
<dbReference type="PANTHER" id="PTHR30136:SF24">
    <property type="entry name" value="HTH-TYPE TRANSCRIPTIONAL REPRESSOR ALLR"/>
    <property type="match status" value="1"/>
</dbReference>
<dbReference type="InterPro" id="IPR050707">
    <property type="entry name" value="HTH_MetabolicPath_Reg"/>
</dbReference>
<dbReference type="InterPro" id="IPR036390">
    <property type="entry name" value="WH_DNA-bd_sf"/>
</dbReference>
<dbReference type="SUPFAM" id="SSF55781">
    <property type="entry name" value="GAF domain-like"/>
    <property type="match status" value="1"/>
</dbReference>
<name>A0A4R4KHG5_9BACT</name>
<dbReference type="SUPFAM" id="SSF46785">
    <property type="entry name" value="Winged helix' DNA-binding domain"/>
    <property type="match status" value="1"/>
</dbReference>
<dbReference type="GO" id="GO:0003700">
    <property type="term" value="F:DNA-binding transcription factor activity"/>
    <property type="evidence" value="ECO:0007669"/>
    <property type="project" value="TreeGrafter"/>
</dbReference>
<dbReference type="InterPro" id="IPR005471">
    <property type="entry name" value="Tscrpt_reg_IclR_N"/>
</dbReference>
<evidence type="ECO:0000256" key="3">
    <source>
        <dbReference type="ARBA" id="ARBA00023163"/>
    </source>
</evidence>
<organism evidence="6 7">
    <name type="scientific">Arundinibacter roseus</name>
    <dbReference type="NCBI Taxonomy" id="2070510"/>
    <lineage>
        <taxon>Bacteria</taxon>
        <taxon>Pseudomonadati</taxon>
        <taxon>Bacteroidota</taxon>
        <taxon>Cytophagia</taxon>
        <taxon>Cytophagales</taxon>
        <taxon>Spirosomataceae</taxon>
        <taxon>Arundinibacter</taxon>
    </lineage>
</organism>
<dbReference type="PROSITE" id="PS51078">
    <property type="entry name" value="ICLR_ED"/>
    <property type="match status" value="1"/>
</dbReference>
<comment type="caution">
    <text evidence="6">The sequence shown here is derived from an EMBL/GenBank/DDBJ whole genome shotgun (WGS) entry which is preliminary data.</text>
</comment>
<proteinExistence type="predicted"/>
<dbReference type="Gene3D" id="1.10.10.10">
    <property type="entry name" value="Winged helix-like DNA-binding domain superfamily/Winged helix DNA-binding domain"/>
    <property type="match status" value="1"/>
</dbReference>
<dbReference type="EMBL" id="SMJU01000003">
    <property type="protein sequence ID" value="TDB67537.1"/>
    <property type="molecule type" value="Genomic_DNA"/>
</dbReference>
<dbReference type="Proteomes" id="UP000295706">
    <property type="component" value="Unassembled WGS sequence"/>
</dbReference>
<dbReference type="Pfam" id="PF01614">
    <property type="entry name" value="IclR_C"/>
    <property type="match status" value="1"/>
</dbReference>
<dbReference type="InterPro" id="IPR014757">
    <property type="entry name" value="Tscrpt_reg_IclR_C"/>
</dbReference>
<dbReference type="OrthoDB" id="940174at2"/>
<dbReference type="AlphaFoldDB" id="A0A4R4KHG5"/>
<dbReference type="PANTHER" id="PTHR30136">
    <property type="entry name" value="HELIX-TURN-HELIX TRANSCRIPTIONAL REGULATOR, ICLR FAMILY"/>
    <property type="match status" value="1"/>
</dbReference>
<evidence type="ECO:0000259" key="4">
    <source>
        <dbReference type="PROSITE" id="PS51077"/>
    </source>
</evidence>
<dbReference type="Pfam" id="PF09339">
    <property type="entry name" value="HTH_IclR"/>
    <property type="match status" value="1"/>
</dbReference>
<accession>A0A4R4KHG5</accession>
<evidence type="ECO:0000256" key="2">
    <source>
        <dbReference type="ARBA" id="ARBA00023125"/>
    </source>
</evidence>
<evidence type="ECO:0000313" key="6">
    <source>
        <dbReference type="EMBL" id="TDB67537.1"/>
    </source>
</evidence>
<sequence>MVLVVIKALHVLEYLAQDQERAYTLTEISDSLSLNQATCANILKTLVSENYVEHLGRKKGYRLGPMAYNLTNNHSYHHHLITAARDVMEKLTQELNETSLLGILRNQKRYILHLVHSDQDLQVRSRTERNVYETATGRLLLAYLSPKDRERFVITNGLPTESIWKEATTQEGLEGELQKIIQQELVVTYSVKHIVGLAVPVRKNDRVLAAVGIFLPEIRCTASRKKEIVLQLKNAAEKISRRLDDKS</sequence>
<keyword evidence="7" id="KW-1185">Reference proteome</keyword>
<dbReference type="RefSeq" id="WP_132115617.1">
    <property type="nucleotide sequence ID" value="NZ_SMJU01000003.1"/>
</dbReference>
<evidence type="ECO:0000256" key="1">
    <source>
        <dbReference type="ARBA" id="ARBA00023015"/>
    </source>
</evidence>
<feature type="domain" description="HTH iclR-type" evidence="4">
    <location>
        <begin position="2"/>
        <end position="65"/>
    </location>
</feature>
<dbReference type="GO" id="GO:0003677">
    <property type="term" value="F:DNA binding"/>
    <property type="evidence" value="ECO:0007669"/>
    <property type="project" value="UniProtKB-KW"/>
</dbReference>
<gene>
    <name evidence="6" type="ORF">EZE20_06220</name>
</gene>
<dbReference type="InterPro" id="IPR029016">
    <property type="entry name" value="GAF-like_dom_sf"/>
</dbReference>
<keyword evidence="1" id="KW-0805">Transcription regulation</keyword>
<reference evidence="6 7" key="1">
    <citation type="submission" date="2019-02" db="EMBL/GenBank/DDBJ databases">
        <title>Arundinibacter roseus gen. nov., sp. nov., a new member of the family Cytophagaceae.</title>
        <authorList>
            <person name="Szuroczki S."/>
            <person name="Khayer B."/>
            <person name="Sproer C."/>
            <person name="Toumi M."/>
            <person name="Szabo A."/>
            <person name="Felfoldi T."/>
            <person name="Schumann P."/>
            <person name="Toth E."/>
        </authorList>
    </citation>
    <scope>NUCLEOTIDE SEQUENCE [LARGE SCALE GENOMIC DNA]</scope>
    <source>
        <strain evidence="6 7">DMA-k-7a</strain>
    </source>
</reference>
<evidence type="ECO:0000259" key="5">
    <source>
        <dbReference type="PROSITE" id="PS51078"/>
    </source>
</evidence>
<dbReference type="PROSITE" id="PS51077">
    <property type="entry name" value="HTH_ICLR"/>
    <property type="match status" value="1"/>
</dbReference>
<feature type="domain" description="IclR-ED" evidence="5">
    <location>
        <begin position="66"/>
        <end position="245"/>
    </location>
</feature>